<feature type="compositionally biased region" description="Acidic residues" evidence="1">
    <location>
        <begin position="60"/>
        <end position="73"/>
    </location>
</feature>
<feature type="region of interest" description="Disordered" evidence="1">
    <location>
        <begin position="1"/>
        <end position="89"/>
    </location>
</feature>
<gene>
    <name evidence="2" type="ORF">PBY51_019569</name>
</gene>
<comment type="caution">
    <text evidence="2">The sequence shown here is derived from an EMBL/GenBank/DDBJ whole genome shotgun (WGS) entry which is preliminary data.</text>
</comment>
<dbReference type="Proteomes" id="UP001346869">
    <property type="component" value="Unassembled WGS sequence"/>
</dbReference>
<accession>A0AAN7YBJ5</accession>
<evidence type="ECO:0000313" key="2">
    <source>
        <dbReference type="EMBL" id="KAK5874641.1"/>
    </source>
</evidence>
<feature type="compositionally biased region" description="Basic residues" evidence="1">
    <location>
        <begin position="1"/>
        <end position="11"/>
    </location>
</feature>
<reference evidence="2 3" key="2">
    <citation type="journal article" date="2023" name="Mol. Biol. Evol.">
        <title>Genomics of Secondarily Temperate Adaptation in the Only Non-Antarctic Icefish.</title>
        <authorList>
            <person name="Rivera-Colon A.G."/>
            <person name="Rayamajhi N."/>
            <person name="Minhas B.F."/>
            <person name="Madrigal G."/>
            <person name="Bilyk K.T."/>
            <person name="Yoon V."/>
            <person name="Hune M."/>
            <person name="Gregory S."/>
            <person name="Cheng C.H.C."/>
            <person name="Catchen J.M."/>
        </authorList>
    </citation>
    <scope>NUCLEOTIDE SEQUENCE [LARGE SCALE GENOMIC DNA]</scope>
    <source>
        <strain evidence="2">JMC-PN-2008</strain>
    </source>
</reference>
<evidence type="ECO:0000256" key="1">
    <source>
        <dbReference type="SAM" id="MobiDB-lite"/>
    </source>
</evidence>
<proteinExistence type="predicted"/>
<organism evidence="2 3">
    <name type="scientific">Eleginops maclovinus</name>
    <name type="common">Patagonian blennie</name>
    <name type="synonym">Eleginus maclovinus</name>
    <dbReference type="NCBI Taxonomy" id="56733"/>
    <lineage>
        <taxon>Eukaryota</taxon>
        <taxon>Metazoa</taxon>
        <taxon>Chordata</taxon>
        <taxon>Craniata</taxon>
        <taxon>Vertebrata</taxon>
        <taxon>Euteleostomi</taxon>
        <taxon>Actinopterygii</taxon>
        <taxon>Neopterygii</taxon>
        <taxon>Teleostei</taxon>
        <taxon>Neoteleostei</taxon>
        <taxon>Acanthomorphata</taxon>
        <taxon>Eupercaria</taxon>
        <taxon>Perciformes</taxon>
        <taxon>Notothenioidei</taxon>
        <taxon>Eleginopidae</taxon>
        <taxon>Eleginops</taxon>
    </lineage>
</organism>
<evidence type="ECO:0000313" key="3">
    <source>
        <dbReference type="Proteomes" id="UP001346869"/>
    </source>
</evidence>
<dbReference type="EMBL" id="JAUZQC010000003">
    <property type="protein sequence ID" value="KAK5874641.1"/>
    <property type="molecule type" value="Genomic_DNA"/>
</dbReference>
<name>A0AAN7YBJ5_ELEMC</name>
<protein>
    <submittedName>
        <fullName evidence="2">Uncharacterized protein</fullName>
    </submittedName>
</protein>
<dbReference type="AlphaFoldDB" id="A0AAN7YBJ5"/>
<reference evidence="2 3" key="1">
    <citation type="journal article" date="2023" name="Genes (Basel)">
        <title>Chromosome-Level Genome Assembly and Circadian Gene Repertoire of the Patagonia Blennie Eleginops maclovinus-The Closest Ancestral Proxy of Antarctic Cryonotothenioids.</title>
        <authorList>
            <person name="Cheng C.C."/>
            <person name="Rivera-Colon A.G."/>
            <person name="Minhas B.F."/>
            <person name="Wilson L."/>
            <person name="Rayamajhi N."/>
            <person name="Vargas-Chacoff L."/>
            <person name="Catchen J.M."/>
        </authorList>
    </citation>
    <scope>NUCLEOTIDE SEQUENCE [LARGE SCALE GENOMIC DNA]</scope>
    <source>
        <strain evidence="2">JMC-PN-2008</strain>
    </source>
</reference>
<sequence>MYPSAKSKKKTTRLETGGKLRIRRRNSEDDDQSDQGEAMGGHDPAVRQMLAKAEKRGDNTETEEDSRDDESSELETMMNIQGARVPRRP</sequence>
<keyword evidence="3" id="KW-1185">Reference proteome</keyword>